<comment type="caution">
    <text evidence="2">The sequence shown here is derived from an EMBL/GenBank/DDBJ whole genome shotgun (WGS) entry which is preliminary data.</text>
</comment>
<keyword evidence="3" id="KW-1185">Reference proteome</keyword>
<dbReference type="Pfam" id="PF04520">
    <property type="entry name" value="Senescence_reg"/>
    <property type="match status" value="1"/>
</dbReference>
<protein>
    <submittedName>
        <fullName evidence="2">Uncharacterized protein</fullName>
    </submittedName>
</protein>
<dbReference type="InterPro" id="IPR007608">
    <property type="entry name" value="Senescence_reg_S40"/>
</dbReference>
<proteinExistence type="inferred from homology"/>
<evidence type="ECO:0000313" key="3">
    <source>
        <dbReference type="Proteomes" id="UP000290289"/>
    </source>
</evidence>
<name>A0A498HW75_MALDO</name>
<dbReference type="AlphaFoldDB" id="A0A498HW75"/>
<evidence type="ECO:0000313" key="2">
    <source>
        <dbReference type="EMBL" id="RXH74919.1"/>
    </source>
</evidence>
<sequence length="64" mass="7168">MVLVLSRAVEKHRRNDGLVDVVDEGDEGDDEMLPPHELVARGLGVSDRTTFSVWCSSSTWRGKR</sequence>
<dbReference type="EMBL" id="RDQH01000341">
    <property type="protein sequence ID" value="RXH74919.1"/>
    <property type="molecule type" value="Genomic_DNA"/>
</dbReference>
<comment type="similarity">
    <text evidence="1">Belongs to the senescence regulator S40 family.</text>
</comment>
<dbReference type="GO" id="GO:0010150">
    <property type="term" value="P:leaf senescence"/>
    <property type="evidence" value="ECO:0007669"/>
    <property type="project" value="UniProtKB-ARBA"/>
</dbReference>
<organism evidence="2 3">
    <name type="scientific">Malus domestica</name>
    <name type="common">Apple</name>
    <name type="synonym">Pyrus malus</name>
    <dbReference type="NCBI Taxonomy" id="3750"/>
    <lineage>
        <taxon>Eukaryota</taxon>
        <taxon>Viridiplantae</taxon>
        <taxon>Streptophyta</taxon>
        <taxon>Embryophyta</taxon>
        <taxon>Tracheophyta</taxon>
        <taxon>Spermatophyta</taxon>
        <taxon>Magnoliopsida</taxon>
        <taxon>eudicotyledons</taxon>
        <taxon>Gunneridae</taxon>
        <taxon>Pentapetalae</taxon>
        <taxon>rosids</taxon>
        <taxon>fabids</taxon>
        <taxon>Rosales</taxon>
        <taxon>Rosaceae</taxon>
        <taxon>Amygdaloideae</taxon>
        <taxon>Maleae</taxon>
        <taxon>Malus</taxon>
    </lineage>
</organism>
<accession>A0A498HW75</accession>
<dbReference type="Proteomes" id="UP000290289">
    <property type="component" value="Chromosome 15"/>
</dbReference>
<reference evidence="2 3" key="1">
    <citation type="submission" date="2018-10" db="EMBL/GenBank/DDBJ databases">
        <title>A high-quality apple genome assembly.</title>
        <authorList>
            <person name="Hu J."/>
        </authorList>
    </citation>
    <scope>NUCLEOTIDE SEQUENCE [LARGE SCALE GENOMIC DNA]</scope>
    <source>
        <strain evidence="3">cv. HFTH1</strain>
        <tissue evidence="2">Young leaf</tissue>
    </source>
</reference>
<evidence type="ECO:0000256" key="1">
    <source>
        <dbReference type="ARBA" id="ARBA00034773"/>
    </source>
</evidence>
<gene>
    <name evidence="2" type="ORF">DVH24_029640</name>
</gene>